<sequence>MNQIQEVSLFTLNGFLLQSVHNPSYPALKPSTLTSLSKLMFQLLINQKTKFVQTQYENYKIICVAKQYLGILIVFSDEFDSFNLQRVLTVLTLTLQTVVIRSGEKLEIILPVIQQQAAEYETQVSAGQFKEEVEDNNDAVISQNAYAKVNNVFNFNTKLKYFSTLVIQSTLTNINLSQKPVAFLSIPSQQGEIQEVANFGLQKFKLTNAIEQKIMKHEGKKNEIVEGNIWYMPISEEIDFKCGIVGLIEDCKIIKEQISHIFVQTAINKK</sequence>
<dbReference type="Proteomes" id="UP001642409">
    <property type="component" value="Unassembled WGS sequence"/>
</dbReference>
<dbReference type="EMBL" id="CAXDID020000002">
    <property type="protein sequence ID" value="CAL5971205.1"/>
    <property type="molecule type" value="Genomic_DNA"/>
</dbReference>
<reference evidence="1 2" key="1">
    <citation type="submission" date="2024-07" db="EMBL/GenBank/DDBJ databases">
        <authorList>
            <person name="Akdeniz Z."/>
        </authorList>
    </citation>
    <scope>NUCLEOTIDE SEQUENCE [LARGE SCALE GENOMIC DNA]</scope>
</reference>
<evidence type="ECO:0000313" key="2">
    <source>
        <dbReference type="Proteomes" id="UP001642409"/>
    </source>
</evidence>
<name>A0ABP1GGF9_9EUKA</name>
<gene>
    <name evidence="1" type="ORF">HINF_LOCUS1145</name>
</gene>
<accession>A0ABP1GGF9</accession>
<organism evidence="1 2">
    <name type="scientific">Hexamita inflata</name>
    <dbReference type="NCBI Taxonomy" id="28002"/>
    <lineage>
        <taxon>Eukaryota</taxon>
        <taxon>Metamonada</taxon>
        <taxon>Diplomonadida</taxon>
        <taxon>Hexamitidae</taxon>
        <taxon>Hexamitinae</taxon>
        <taxon>Hexamita</taxon>
    </lineage>
</organism>
<comment type="caution">
    <text evidence="1">The sequence shown here is derived from an EMBL/GenBank/DDBJ whole genome shotgun (WGS) entry which is preliminary data.</text>
</comment>
<protein>
    <submittedName>
        <fullName evidence="1">Hypothetical_protein</fullName>
    </submittedName>
</protein>
<proteinExistence type="predicted"/>
<evidence type="ECO:0000313" key="1">
    <source>
        <dbReference type="EMBL" id="CAL5971205.1"/>
    </source>
</evidence>
<keyword evidence="2" id="KW-1185">Reference proteome</keyword>